<feature type="compositionally biased region" description="Basic and acidic residues" evidence="1">
    <location>
        <begin position="166"/>
        <end position="180"/>
    </location>
</feature>
<evidence type="ECO:0000313" key="3">
    <source>
        <dbReference type="Proteomes" id="UP001165653"/>
    </source>
</evidence>
<evidence type="ECO:0000256" key="1">
    <source>
        <dbReference type="SAM" id="MobiDB-lite"/>
    </source>
</evidence>
<dbReference type="PROSITE" id="PS51257">
    <property type="entry name" value="PROKAR_LIPOPROTEIN"/>
    <property type="match status" value="1"/>
</dbReference>
<dbReference type="RefSeq" id="WP_264516109.1">
    <property type="nucleotide sequence ID" value="NZ_JAPDDR010000016.1"/>
</dbReference>
<name>A0ABT3G9Q5_9BACT</name>
<proteinExistence type="predicted"/>
<organism evidence="2 3">
    <name type="scientific">Luteolibacter rhizosphaerae</name>
    <dbReference type="NCBI Taxonomy" id="2989719"/>
    <lineage>
        <taxon>Bacteria</taxon>
        <taxon>Pseudomonadati</taxon>
        <taxon>Verrucomicrobiota</taxon>
        <taxon>Verrucomicrobiia</taxon>
        <taxon>Verrucomicrobiales</taxon>
        <taxon>Verrucomicrobiaceae</taxon>
        <taxon>Luteolibacter</taxon>
    </lineage>
</organism>
<feature type="region of interest" description="Disordered" evidence="1">
    <location>
        <begin position="166"/>
        <end position="200"/>
    </location>
</feature>
<dbReference type="Proteomes" id="UP001165653">
    <property type="component" value="Unassembled WGS sequence"/>
</dbReference>
<dbReference type="EMBL" id="JAPDDR010000016">
    <property type="protein sequence ID" value="MCW1916530.1"/>
    <property type="molecule type" value="Genomic_DNA"/>
</dbReference>
<protein>
    <submittedName>
        <fullName evidence="2">Uncharacterized protein</fullName>
    </submittedName>
</protein>
<accession>A0ABT3G9Q5</accession>
<comment type="caution">
    <text evidence="2">The sequence shown here is derived from an EMBL/GenBank/DDBJ whole genome shotgun (WGS) entry which is preliminary data.</text>
</comment>
<sequence length="200" mass="22565">MRFTTIAIPLVLGLALASCGESTAQRARRLKLDAARIQNETTRAIVMEDLKFMVDLDEREQFFARLRKDMDRCKIITDELRTIDPGADLADLEKNTKLILLRIRIDEEQNNSRRRISESRRDSPRSGEVRSTLNESIAQIEREIELIEEAGEDASGAKKFLEELKKQKAAEDSNAEDAKGMESGGKSGEMAPTESEQVPR</sequence>
<reference evidence="2" key="1">
    <citation type="submission" date="2022-10" db="EMBL/GenBank/DDBJ databases">
        <title>Luteolibacter sp. GHJ8, whole genome shotgun sequencing project.</title>
        <authorList>
            <person name="Zhao G."/>
            <person name="Shen L."/>
        </authorList>
    </citation>
    <scope>NUCLEOTIDE SEQUENCE</scope>
    <source>
        <strain evidence="2">GHJ8</strain>
    </source>
</reference>
<keyword evidence="3" id="KW-1185">Reference proteome</keyword>
<gene>
    <name evidence="2" type="ORF">OJ996_23285</name>
</gene>
<evidence type="ECO:0000313" key="2">
    <source>
        <dbReference type="EMBL" id="MCW1916530.1"/>
    </source>
</evidence>
<feature type="region of interest" description="Disordered" evidence="1">
    <location>
        <begin position="111"/>
        <end position="134"/>
    </location>
</feature>
<feature type="compositionally biased region" description="Basic and acidic residues" evidence="1">
    <location>
        <begin position="111"/>
        <end position="128"/>
    </location>
</feature>